<evidence type="ECO:0000313" key="7">
    <source>
        <dbReference type="EMBL" id="CAJ0604788.1"/>
    </source>
</evidence>
<dbReference type="Proteomes" id="UP001176961">
    <property type="component" value="Unassembled WGS sequence"/>
</dbReference>
<keyword evidence="5" id="KW-0072">Autophagy</keyword>
<dbReference type="AlphaFoldDB" id="A0AA36MC03"/>
<keyword evidence="8" id="KW-1185">Reference proteome</keyword>
<dbReference type="Pfam" id="PF03987">
    <property type="entry name" value="Autophagy_act_C"/>
    <property type="match status" value="1"/>
</dbReference>
<dbReference type="PANTHER" id="PTHR14957">
    <property type="entry name" value="UBIQUITIN-LIKE-CONJUGATING ENZYME ATG10"/>
    <property type="match status" value="1"/>
</dbReference>
<accession>A0AA36MC03</accession>
<keyword evidence="4" id="KW-0833">Ubl conjugation pathway</keyword>
<dbReference type="GO" id="GO:0000045">
    <property type="term" value="P:autophagosome assembly"/>
    <property type="evidence" value="ECO:0007669"/>
    <property type="project" value="TreeGrafter"/>
</dbReference>
<evidence type="ECO:0000256" key="1">
    <source>
        <dbReference type="ARBA" id="ARBA00005696"/>
    </source>
</evidence>
<evidence type="ECO:0000256" key="6">
    <source>
        <dbReference type="ARBA" id="ARBA00029833"/>
    </source>
</evidence>
<evidence type="ECO:0000256" key="2">
    <source>
        <dbReference type="ARBA" id="ARBA00021099"/>
    </source>
</evidence>
<keyword evidence="3" id="KW-0808">Transferase</keyword>
<comment type="similarity">
    <text evidence="1">Belongs to the ATG10 family.</text>
</comment>
<name>A0AA36MC03_CYLNA</name>
<dbReference type="GO" id="GO:0061651">
    <property type="term" value="F:Atg12 conjugating enzyme activity"/>
    <property type="evidence" value="ECO:0007669"/>
    <property type="project" value="TreeGrafter"/>
</dbReference>
<evidence type="ECO:0000313" key="8">
    <source>
        <dbReference type="Proteomes" id="UP001176961"/>
    </source>
</evidence>
<dbReference type="Gene3D" id="3.30.1460.50">
    <property type="match status" value="1"/>
</dbReference>
<comment type="caution">
    <text evidence="7">The sequence shown here is derived from an EMBL/GenBank/DDBJ whole genome shotgun (WGS) entry which is preliminary data.</text>
</comment>
<dbReference type="GO" id="GO:0032446">
    <property type="term" value="P:protein modification by small protein conjugation"/>
    <property type="evidence" value="ECO:0007669"/>
    <property type="project" value="TreeGrafter"/>
</dbReference>
<protein>
    <recommendedName>
        <fullName evidence="2">Ubiquitin-like-conjugating enzyme ATG10</fullName>
    </recommendedName>
    <alternativeName>
        <fullName evidence="6">Autophagy-related protein 10</fullName>
    </alternativeName>
</protein>
<dbReference type="EMBL" id="CATQJL010000316">
    <property type="protein sequence ID" value="CAJ0604788.1"/>
    <property type="molecule type" value="Genomic_DNA"/>
</dbReference>
<gene>
    <name evidence="7" type="ORF">CYNAS_LOCUS16771</name>
</gene>
<organism evidence="7 8">
    <name type="scientific">Cylicocyclus nassatus</name>
    <name type="common">Nematode worm</name>
    <dbReference type="NCBI Taxonomy" id="53992"/>
    <lineage>
        <taxon>Eukaryota</taxon>
        <taxon>Metazoa</taxon>
        <taxon>Ecdysozoa</taxon>
        <taxon>Nematoda</taxon>
        <taxon>Chromadorea</taxon>
        <taxon>Rhabditida</taxon>
        <taxon>Rhabditina</taxon>
        <taxon>Rhabditomorpha</taxon>
        <taxon>Strongyloidea</taxon>
        <taxon>Strongylidae</taxon>
        <taxon>Cylicocyclus</taxon>
    </lineage>
</organism>
<reference evidence="7" key="1">
    <citation type="submission" date="2023-07" db="EMBL/GenBank/DDBJ databases">
        <authorList>
            <consortium name="CYATHOMIX"/>
        </authorList>
    </citation>
    <scope>NUCLEOTIDE SEQUENCE</scope>
    <source>
        <strain evidence="7">N/A</strain>
    </source>
</reference>
<sequence length="182" mass="20506">MTVSEPEFRRALSDFVLKVDQLGKIERWTLHKSELGICAKQSVMVKFRGEAVNRQIHITYNATYSVPVLWFNFYRRDGTPLSTSEVLEMSSNDDTMDITQYISLNEHPILGVLFYNIHPCKTKDIMNELTGKGNYIAKWLSVYGAPIGVTLPDAIFTSKALSQRSEDASQSSDDGSLSTLDM</sequence>
<proteinExistence type="inferred from homology"/>
<evidence type="ECO:0000256" key="3">
    <source>
        <dbReference type="ARBA" id="ARBA00022679"/>
    </source>
</evidence>
<dbReference type="GO" id="GO:0000422">
    <property type="term" value="P:autophagy of mitochondrion"/>
    <property type="evidence" value="ECO:0007669"/>
    <property type="project" value="TreeGrafter"/>
</dbReference>
<evidence type="ECO:0000256" key="4">
    <source>
        <dbReference type="ARBA" id="ARBA00022786"/>
    </source>
</evidence>
<dbReference type="InterPro" id="IPR007135">
    <property type="entry name" value="Atg3/Atg10"/>
</dbReference>
<dbReference type="PANTHER" id="PTHR14957:SF1">
    <property type="entry name" value="UBIQUITIN-LIKE-CONJUGATING ENZYME ATG10"/>
    <property type="match status" value="1"/>
</dbReference>
<dbReference type="GO" id="GO:0005829">
    <property type="term" value="C:cytosol"/>
    <property type="evidence" value="ECO:0007669"/>
    <property type="project" value="TreeGrafter"/>
</dbReference>
<evidence type="ECO:0000256" key="5">
    <source>
        <dbReference type="ARBA" id="ARBA00023006"/>
    </source>
</evidence>